<feature type="region of interest" description="Disordered" evidence="15">
    <location>
        <begin position="56"/>
        <end position="130"/>
    </location>
</feature>
<proteinExistence type="inferred from homology"/>
<feature type="region of interest" description="Disordered" evidence="15">
    <location>
        <begin position="682"/>
        <end position="707"/>
    </location>
</feature>
<evidence type="ECO:0000256" key="10">
    <source>
        <dbReference type="ARBA" id="ARBA00022833"/>
    </source>
</evidence>
<dbReference type="GO" id="GO:0006508">
    <property type="term" value="P:proteolysis"/>
    <property type="evidence" value="ECO:0007669"/>
    <property type="project" value="UniProtKB-KW"/>
</dbReference>
<dbReference type="PROSITE" id="PS00039">
    <property type="entry name" value="DEAD_ATP_HELICASE"/>
    <property type="match status" value="1"/>
</dbReference>
<dbReference type="PANTHER" id="PTHR47958">
    <property type="entry name" value="ATP-DEPENDENT RNA HELICASE DBP3"/>
    <property type="match status" value="1"/>
</dbReference>
<comment type="cofactor">
    <cofactor evidence="1">
        <name>Zn(2+)</name>
        <dbReference type="ChEBI" id="CHEBI:29105"/>
    </cofactor>
</comment>
<dbReference type="OrthoDB" id="196131at2759"/>
<dbReference type="SMART" id="SM00487">
    <property type="entry name" value="DEXDc"/>
    <property type="match status" value="1"/>
</dbReference>
<dbReference type="PROSITE" id="PS51195">
    <property type="entry name" value="Q_MOTIF"/>
    <property type="match status" value="1"/>
</dbReference>
<feature type="region of interest" description="Disordered" evidence="15">
    <location>
        <begin position="1"/>
        <end position="25"/>
    </location>
</feature>
<evidence type="ECO:0000256" key="7">
    <source>
        <dbReference type="ARBA" id="ARBA00022741"/>
    </source>
</evidence>
<evidence type="ECO:0000256" key="11">
    <source>
        <dbReference type="ARBA" id="ARBA00022840"/>
    </source>
</evidence>
<evidence type="ECO:0000259" key="18">
    <source>
        <dbReference type="PROSITE" id="PS51195"/>
    </source>
</evidence>
<evidence type="ECO:0000256" key="4">
    <source>
        <dbReference type="ARBA" id="ARBA00012552"/>
    </source>
</evidence>
<dbReference type="SMART" id="SM00490">
    <property type="entry name" value="HELICc"/>
    <property type="match status" value="1"/>
</dbReference>
<organism evidence="19 20">
    <name type="scientific">Asbolus verrucosus</name>
    <name type="common">Desert ironclad beetle</name>
    <dbReference type="NCBI Taxonomy" id="1661398"/>
    <lineage>
        <taxon>Eukaryota</taxon>
        <taxon>Metazoa</taxon>
        <taxon>Ecdysozoa</taxon>
        <taxon>Arthropoda</taxon>
        <taxon>Hexapoda</taxon>
        <taxon>Insecta</taxon>
        <taxon>Pterygota</taxon>
        <taxon>Neoptera</taxon>
        <taxon>Endopterygota</taxon>
        <taxon>Coleoptera</taxon>
        <taxon>Polyphaga</taxon>
        <taxon>Cucujiformia</taxon>
        <taxon>Tenebrionidae</taxon>
        <taxon>Pimeliinae</taxon>
        <taxon>Asbolus</taxon>
    </lineage>
</organism>
<evidence type="ECO:0000256" key="12">
    <source>
        <dbReference type="ARBA" id="ARBA00023049"/>
    </source>
</evidence>
<feature type="domain" description="Helicase ATP-binding" evidence="16">
    <location>
        <begin position="264"/>
        <end position="439"/>
    </location>
</feature>
<comment type="catalytic activity">
    <reaction evidence="13">
        <text>ATP + H2O = ADP + phosphate + H(+)</text>
        <dbReference type="Rhea" id="RHEA:13065"/>
        <dbReference type="ChEBI" id="CHEBI:15377"/>
        <dbReference type="ChEBI" id="CHEBI:15378"/>
        <dbReference type="ChEBI" id="CHEBI:30616"/>
        <dbReference type="ChEBI" id="CHEBI:43474"/>
        <dbReference type="ChEBI" id="CHEBI:456216"/>
        <dbReference type="EC" id="3.6.4.13"/>
    </reaction>
</comment>
<keyword evidence="10" id="KW-0862">Zinc</keyword>
<dbReference type="InterPro" id="IPR042089">
    <property type="entry name" value="Peptidase_M13_dom_2"/>
</dbReference>
<dbReference type="GO" id="GO:0004222">
    <property type="term" value="F:metalloendopeptidase activity"/>
    <property type="evidence" value="ECO:0007669"/>
    <property type="project" value="InterPro"/>
</dbReference>
<dbReference type="GO" id="GO:0003676">
    <property type="term" value="F:nucleic acid binding"/>
    <property type="evidence" value="ECO:0007669"/>
    <property type="project" value="InterPro"/>
</dbReference>
<evidence type="ECO:0000256" key="8">
    <source>
        <dbReference type="ARBA" id="ARBA00022801"/>
    </source>
</evidence>
<feature type="domain" description="DEAD-box RNA helicase Q" evidence="18">
    <location>
        <begin position="233"/>
        <end position="261"/>
    </location>
</feature>
<dbReference type="Pfam" id="PF01431">
    <property type="entry name" value="Peptidase_M13"/>
    <property type="match status" value="1"/>
</dbReference>
<keyword evidence="8" id="KW-0378">Hydrolase</keyword>
<evidence type="ECO:0000259" key="17">
    <source>
        <dbReference type="PROSITE" id="PS51194"/>
    </source>
</evidence>
<protein>
    <recommendedName>
        <fullName evidence="4">RNA helicase</fullName>
        <ecNumber evidence="4">3.6.4.13</ecNumber>
    </recommendedName>
</protein>
<evidence type="ECO:0000256" key="9">
    <source>
        <dbReference type="ARBA" id="ARBA00022806"/>
    </source>
</evidence>
<dbReference type="Gene3D" id="3.40.390.10">
    <property type="entry name" value="Collagenase (Catalytic Domain)"/>
    <property type="match status" value="1"/>
</dbReference>
<evidence type="ECO:0000259" key="16">
    <source>
        <dbReference type="PROSITE" id="PS51192"/>
    </source>
</evidence>
<dbReference type="EMBL" id="QDEB01001606">
    <property type="protein sequence ID" value="RZC43148.1"/>
    <property type="molecule type" value="Genomic_DNA"/>
</dbReference>
<evidence type="ECO:0000313" key="19">
    <source>
        <dbReference type="EMBL" id="RZC43148.1"/>
    </source>
</evidence>
<evidence type="ECO:0000256" key="14">
    <source>
        <dbReference type="PROSITE-ProRule" id="PRU00552"/>
    </source>
</evidence>
<gene>
    <name evidence="19" type="ORF">BDFB_006289</name>
</gene>
<dbReference type="PRINTS" id="PR00786">
    <property type="entry name" value="NEPRILYSIN"/>
</dbReference>
<dbReference type="GO" id="GO:0003724">
    <property type="term" value="F:RNA helicase activity"/>
    <property type="evidence" value="ECO:0007669"/>
    <property type="project" value="UniProtKB-EC"/>
</dbReference>
<dbReference type="GO" id="GO:0010468">
    <property type="term" value="P:regulation of gene expression"/>
    <property type="evidence" value="ECO:0007669"/>
    <property type="project" value="UniProtKB-ARBA"/>
</dbReference>
<dbReference type="STRING" id="1661398.A0A482WEX4"/>
<evidence type="ECO:0000256" key="15">
    <source>
        <dbReference type="SAM" id="MobiDB-lite"/>
    </source>
</evidence>
<comment type="subcellular location">
    <subcellularLocation>
        <location evidence="2">Cell membrane</location>
        <topology evidence="2">Single-pass type II membrane protein</topology>
    </subcellularLocation>
</comment>
<dbReference type="Pfam" id="PF00270">
    <property type="entry name" value="DEAD"/>
    <property type="match status" value="1"/>
</dbReference>
<dbReference type="CDD" id="cd08662">
    <property type="entry name" value="M13"/>
    <property type="match status" value="1"/>
</dbReference>
<dbReference type="Gene3D" id="1.10.1380.10">
    <property type="entry name" value="Neutral endopeptidase , domain2"/>
    <property type="match status" value="1"/>
</dbReference>
<dbReference type="InterPro" id="IPR001650">
    <property type="entry name" value="Helicase_C-like"/>
</dbReference>
<feature type="short sequence motif" description="Q motif" evidence="14">
    <location>
        <begin position="233"/>
        <end position="261"/>
    </location>
</feature>
<evidence type="ECO:0000256" key="3">
    <source>
        <dbReference type="ARBA" id="ARBA00007357"/>
    </source>
</evidence>
<feature type="compositionally biased region" description="Acidic residues" evidence="15">
    <location>
        <begin position="57"/>
        <end position="69"/>
    </location>
</feature>
<comment type="similarity">
    <text evidence="3">Belongs to the peptidase M13 family.</text>
</comment>
<dbReference type="InterPro" id="IPR011545">
    <property type="entry name" value="DEAD/DEAH_box_helicase_dom"/>
</dbReference>
<dbReference type="CDD" id="cd18787">
    <property type="entry name" value="SF2_C_DEAD"/>
    <property type="match status" value="1"/>
</dbReference>
<keyword evidence="7" id="KW-0547">Nucleotide-binding</keyword>
<dbReference type="FunFam" id="3.40.50.300:FF:000079">
    <property type="entry name" value="probable ATP-dependent RNA helicase DDX17"/>
    <property type="match status" value="1"/>
</dbReference>
<reference evidence="19 20" key="1">
    <citation type="submission" date="2017-03" db="EMBL/GenBank/DDBJ databases">
        <title>Genome of the blue death feigning beetle - Asbolus verrucosus.</title>
        <authorList>
            <person name="Rider S.D."/>
        </authorList>
    </citation>
    <scope>NUCLEOTIDE SEQUENCE [LARGE SCALE GENOMIC DNA]</scope>
    <source>
        <strain evidence="19">Butters</strain>
        <tissue evidence="19">Head and leg muscle</tissue>
    </source>
</reference>
<feature type="compositionally biased region" description="Polar residues" evidence="15">
    <location>
        <begin position="1"/>
        <end position="12"/>
    </location>
</feature>
<dbReference type="SUPFAM" id="SSF52540">
    <property type="entry name" value="P-loop containing nucleoside triphosphate hydrolases"/>
    <property type="match status" value="2"/>
</dbReference>
<name>A0A482WEX4_ASBVE</name>
<evidence type="ECO:0000256" key="6">
    <source>
        <dbReference type="ARBA" id="ARBA00022723"/>
    </source>
</evidence>
<keyword evidence="9 19" id="KW-0347">Helicase</keyword>
<evidence type="ECO:0000256" key="5">
    <source>
        <dbReference type="ARBA" id="ARBA00022670"/>
    </source>
</evidence>
<dbReference type="GO" id="GO:0005524">
    <property type="term" value="F:ATP binding"/>
    <property type="evidence" value="ECO:0007669"/>
    <property type="project" value="UniProtKB-KW"/>
</dbReference>
<dbReference type="PROSITE" id="PS51885">
    <property type="entry name" value="NEPRILYSIN"/>
    <property type="match status" value="1"/>
</dbReference>
<dbReference type="InterPro" id="IPR018497">
    <property type="entry name" value="Peptidase_M13_C"/>
</dbReference>
<evidence type="ECO:0000313" key="20">
    <source>
        <dbReference type="Proteomes" id="UP000292052"/>
    </source>
</evidence>
<feature type="domain" description="Helicase C-terminal" evidence="17">
    <location>
        <begin position="468"/>
        <end position="612"/>
    </location>
</feature>
<keyword evidence="12" id="KW-0482">Metalloprotease</keyword>
<evidence type="ECO:0000256" key="2">
    <source>
        <dbReference type="ARBA" id="ARBA00004401"/>
    </source>
</evidence>
<dbReference type="InterPro" id="IPR014014">
    <property type="entry name" value="RNA_helicase_DEAD_Q_motif"/>
</dbReference>
<dbReference type="PROSITE" id="PS51192">
    <property type="entry name" value="HELICASE_ATP_BIND_1"/>
    <property type="match status" value="1"/>
</dbReference>
<dbReference type="SUPFAM" id="SSF55486">
    <property type="entry name" value="Metalloproteases ('zincins'), catalytic domain"/>
    <property type="match status" value="1"/>
</dbReference>
<dbReference type="Pfam" id="PF00271">
    <property type="entry name" value="Helicase_C"/>
    <property type="match status" value="1"/>
</dbReference>
<keyword evidence="6" id="KW-0479">Metal-binding</keyword>
<dbReference type="InterPro" id="IPR027417">
    <property type="entry name" value="P-loop_NTPase"/>
</dbReference>
<keyword evidence="11" id="KW-0067">ATP-binding</keyword>
<dbReference type="InterPro" id="IPR000718">
    <property type="entry name" value="Peptidase_M13"/>
</dbReference>
<evidence type="ECO:0000256" key="13">
    <source>
        <dbReference type="ARBA" id="ARBA00047984"/>
    </source>
</evidence>
<keyword evidence="5" id="KW-0645">Protease</keyword>
<dbReference type="GO" id="GO:0005886">
    <property type="term" value="C:plasma membrane"/>
    <property type="evidence" value="ECO:0007669"/>
    <property type="project" value="UniProtKB-SubCell"/>
</dbReference>
<dbReference type="InterPro" id="IPR014001">
    <property type="entry name" value="Helicase_ATP-bd"/>
</dbReference>
<evidence type="ECO:0000256" key="1">
    <source>
        <dbReference type="ARBA" id="ARBA00001947"/>
    </source>
</evidence>
<dbReference type="InterPro" id="IPR008753">
    <property type="entry name" value="Peptidase_M13_N"/>
</dbReference>
<dbReference type="GO" id="GO:0046872">
    <property type="term" value="F:metal ion binding"/>
    <property type="evidence" value="ECO:0007669"/>
    <property type="project" value="UniProtKB-KW"/>
</dbReference>
<dbReference type="EC" id="3.6.4.13" evidence="4"/>
<dbReference type="Gene3D" id="3.40.50.300">
    <property type="entry name" value="P-loop containing nucleotide triphosphate hydrolases"/>
    <property type="match status" value="2"/>
</dbReference>
<dbReference type="InterPro" id="IPR024079">
    <property type="entry name" value="MetalloPept_cat_dom_sf"/>
</dbReference>
<dbReference type="InterPro" id="IPR000629">
    <property type="entry name" value="RNA-helicase_DEAD-box_CS"/>
</dbReference>
<dbReference type="Pfam" id="PF05649">
    <property type="entry name" value="Peptidase_M13_N"/>
    <property type="match status" value="1"/>
</dbReference>
<keyword evidence="20" id="KW-1185">Reference proteome</keyword>
<dbReference type="PROSITE" id="PS51194">
    <property type="entry name" value="HELICASE_CTER"/>
    <property type="match status" value="1"/>
</dbReference>
<comment type="caution">
    <text evidence="19">The sequence shown here is derived from an EMBL/GenBank/DDBJ whole genome shotgun (WGS) entry which is preliminary data.</text>
</comment>
<sequence length="1323" mass="149111">MSGFNYSGFQMNQKRHNAVPPPALSGVSKQGYSTMNAISQNALSAAWGGSRKRAATEDEYFEDDDDEAVPDLAYIPAPGSPTRIEMSKKQEVPDEDDDPLDAYMAGIERQMQSEKQGSSSQQGGIRNDLEEEDVEESYYRYMEENPNAGLAPVEEDNPDLEYDEDGNPIPPDKKKIIDPLPPIDHTTIDYKPFEKCFYIEHPEITNLTNRQVAELRKTFDITVSGSTPPKPISSFAHFNFDEKLLKAIIKAEYTSPTPIQAQAVPCALQGRDVLGIAQTGSGKTAAFLWPLLKHVSAQPSVVEGEGPAALILAPTRELAIQIYNEAKKFARVYDLTVVCAYGGGSKWEQSLALKEGADIVVATPGRIIDHVKGGATNLQRVTFLVLDEADRMFELGFEPQVRSVCNHVRPDRQTLLFSATFRKRIEKLAKDALIDPVRISQGITGQANEDVTQKVLLLDNQHLKRDWLVNNLIELLSAGSVLVFVTKKVDAEQLANDLKIKEFDCLLLHGDIEQAERNKVITAFKKKECSLLVATDVAARGLDIPHIRTVVNYDIARDIDTHTHRIGRTGRAGNQGTAFTLITPKDKEFVGHIVKNLEAAHQEVPQEVLDLALQSSWYRKQRYKSKGGNPNVGGVGLGFKEKVGGAPKFVSSETSNQQSKGPATDRLSAMKAAFKTQYMNQFTASSESTQPPQPPPSTRKKSLAPTDNSVNPCRNFYEHCCNPWTVHTEKPPSEPIWNPWIAVGHEIKRRIAKILTHPDPTLTTPRIFYRSCMGITARETKYFNDLISLVDDLGGWPLTKGKWEKPSYNWLDHLATISRNLGIHPILKIHPDLDYENPTQYALYLEPGDLIYPHYILANSDYGSEMEVYEKWILETVRHLYDNRTNHATDSAVKAIIKFETLLARIVDNKKTKNERLTVGKLSQKFSFDFLEPLNIMFRGYAEINNATTIMVKNYTYLKNLFILIKKSRSRVVADYLIWAVIKDLSRDTTTYMRKLNFLVDRAILGVQDDLSREHECANKIIEFFSPALVPRYLKSYTEPQTLALVTSMVASIKTEFVNVLMKNDWLSNETKLQSVEKVKNIKLHLGFPRWFLNENSVKSRYHSMQITRDYFLNILTLKKSKMAENLSRLDGPQPLLTSTPTTASFKIPYVSHDFNTQILISRTVIPLGLLEPPFFDPHRLQVYNYGALGSLIGHELSHSLDPVGILADQTGKIAEWWPDGDLALYKTRIQCFKRNRMTGENIADSNGLKISLAASKKRHPTRGTDELFFISYAQIWCEIAGNSDIFAEDEHAPVSERVQSLDNIEDFRETFRCGTTDSCELW</sequence>
<dbReference type="Proteomes" id="UP000292052">
    <property type="component" value="Unassembled WGS sequence"/>
</dbReference>
<accession>A0A482WEX4</accession>